<feature type="region of interest" description="Disordered" evidence="3">
    <location>
        <begin position="455"/>
        <end position="512"/>
    </location>
</feature>
<proteinExistence type="predicted"/>
<gene>
    <name evidence="5" type="ORF">Tci_023997</name>
</gene>
<dbReference type="Pfam" id="PF13976">
    <property type="entry name" value="gag_pre-integrs"/>
    <property type="match status" value="1"/>
</dbReference>
<dbReference type="InterPro" id="IPR013103">
    <property type="entry name" value="RVT_2"/>
</dbReference>
<dbReference type="SUPFAM" id="SSF53098">
    <property type="entry name" value="Ribonuclease H-like"/>
    <property type="match status" value="1"/>
</dbReference>
<feature type="compositionally biased region" description="Pro residues" evidence="3">
    <location>
        <begin position="1162"/>
        <end position="1177"/>
    </location>
</feature>
<dbReference type="InterPro" id="IPR039537">
    <property type="entry name" value="Retrotran_Ty1/copia-like"/>
</dbReference>
<dbReference type="InterPro" id="IPR057670">
    <property type="entry name" value="SH3_retrovirus"/>
</dbReference>
<evidence type="ECO:0000259" key="4">
    <source>
        <dbReference type="PROSITE" id="PS50994"/>
    </source>
</evidence>
<dbReference type="InterPro" id="IPR001584">
    <property type="entry name" value="Integrase_cat-core"/>
</dbReference>
<feature type="domain" description="Integrase catalytic" evidence="4">
    <location>
        <begin position="160"/>
        <end position="326"/>
    </location>
</feature>
<reference evidence="5" key="1">
    <citation type="journal article" date="2019" name="Sci. Rep.">
        <title>Draft genome of Tanacetum cinerariifolium, the natural source of mosquito coil.</title>
        <authorList>
            <person name="Yamashiro T."/>
            <person name="Shiraishi A."/>
            <person name="Satake H."/>
            <person name="Nakayama K."/>
        </authorList>
    </citation>
    <scope>NUCLEOTIDE SEQUENCE</scope>
</reference>
<evidence type="ECO:0000256" key="2">
    <source>
        <dbReference type="ARBA" id="ARBA00022801"/>
    </source>
</evidence>
<dbReference type="GO" id="GO:0015074">
    <property type="term" value="P:DNA integration"/>
    <property type="evidence" value="ECO:0007669"/>
    <property type="project" value="InterPro"/>
</dbReference>
<feature type="region of interest" description="Disordered" evidence="3">
    <location>
        <begin position="1161"/>
        <end position="1182"/>
    </location>
</feature>
<dbReference type="Pfam" id="PF00665">
    <property type="entry name" value="rve"/>
    <property type="match status" value="1"/>
</dbReference>
<dbReference type="PANTHER" id="PTHR42648:SF32">
    <property type="entry name" value="RIBONUCLEASE H-LIKE DOMAIN, GAG-PRE-INTEGRASE DOMAIN PROTEIN-RELATED"/>
    <property type="match status" value="1"/>
</dbReference>
<comment type="caution">
    <text evidence="5">The sequence shown here is derived from an EMBL/GenBank/DDBJ whole genome shotgun (WGS) entry which is preliminary data.</text>
</comment>
<dbReference type="PANTHER" id="PTHR42648">
    <property type="entry name" value="TRANSPOSASE, PUTATIVE-RELATED"/>
    <property type="match status" value="1"/>
</dbReference>
<accession>A0A6L2KSS2</accession>
<dbReference type="PROSITE" id="PS50994">
    <property type="entry name" value="INTEGRASE"/>
    <property type="match status" value="1"/>
</dbReference>
<feature type="compositionally biased region" description="Basic and acidic residues" evidence="3">
    <location>
        <begin position="472"/>
        <end position="485"/>
    </location>
</feature>
<organism evidence="5">
    <name type="scientific">Tanacetum cinerariifolium</name>
    <name type="common">Dalmatian daisy</name>
    <name type="synonym">Chrysanthemum cinerariifolium</name>
    <dbReference type="NCBI Taxonomy" id="118510"/>
    <lineage>
        <taxon>Eukaryota</taxon>
        <taxon>Viridiplantae</taxon>
        <taxon>Streptophyta</taxon>
        <taxon>Embryophyta</taxon>
        <taxon>Tracheophyta</taxon>
        <taxon>Spermatophyta</taxon>
        <taxon>Magnoliopsida</taxon>
        <taxon>eudicotyledons</taxon>
        <taxon>Gunneridae</taxon>
        <taxon>Pentapetalae</taxon>
        <taxon>asterids</taxon>
        <taxon>campanulids</taxon>
        <taxon>Asterales</taxon>
        <taxon>Asteraceae</taxon>
        <taxon>Asteroideae</taxon>
        <taxon>Anthemideae</taxon>
        <taxon>Anthemidinae</taxon>
        <taxon>Tanacetum</taxon>
    </lineage>
</organism>
<evidence type="ECO:0000256" key="3">
    <source>
        <dbReference type="SAM" id="MobiDB-lite"/>
    </source>
</evidence>
<feature type="compositionally biased region" description="Basic and acidic residues" evidence="3">
    <location>
        <begin position="496"/>
        <end position="512"/>
    </location>
</feature>
<dbReference type="InterPro" id="IPR025724">
    <property type="entry name" value="GAG-pre-integrase_dom"/>
</dbReference>
<keyword evidence="2" id="KW-0378">Hydrolase</keyword>
<keyword evidence="1" id="KW-0479">Metal-binding</keyword>
<evidence type="ECO:0000256" key="1">
    <source>
        <dbReference type="ARBA" id="ARBA00022723"/>
    </source>
</evidence>
<dbReference type="Gene3D" id="3.30.420.10">
    <property type="entry name" value="Ribonuclease H-like superfamily/Ribonuclease H"/>
    <property type="match status" value="1"/>
</dbReference>
<dbReference type="Pfam" id="PF25597">
    <property type="entry name" value="SH3_retrovirus"/>
    <property type="match status" value="1"/>
</dbReference>
<dbReference type="GO" id="GO:0003676">
    <property type="term" value="F:nucleic acid binding"/>
    <property type="evidence" value="ECO:0007669"/>
    <property type="project" value="InterPro"/>
</dbReference>
<dbReference type="InterPro" id="IPR036397">
    <property type="entry name" value="RNaseH_sf"/>
</dbReference>
<dbReference type="CDD" id="cd09272">
    <property type="entry name" value="RNase_HI_RT_Ty1"/>
    <property type="match status" value="1"/>
</dbReference>
<dbReference type="Pfam" id="PF07727">
    <property type="entry name" value="RVT_2"/>
    <property type="match status" value="1"/>
</dbReference>
<name>A0A6L2KSS2_TANCI</name>
<evidence type="ECO:0000313" key="5">
    <source>
        <dbReference type="EMBL" id="GEU52019.1"/>
    </source>
</evidence>
<protein>
    <recommendedName>
        <fullName evidence="4">Integrase catalytic domain-containing protein</fullName>
    </recommendedName>
</protein>
<sequence length="1557" mass="176000">MAWGTCPIFDFEKLNGGYATFGGNPKGGKISGKGKVKTRKLDFDDVYFVKELKFNLFSVSQMCDKKNNVLFTDTECLVLSHEFKLPDENQVLFRVPRENNMYNVDLKNIVLSSALTCLFSNATLDESNLWHRRLGHINFKTMNKLGKQHRPSCKTKPVSSVSHPLQRLHMDLFGPTFVKSLNKKSYCLVVTDDYSRFTWVFFLATKDETSPILKTFLTGNKNQLGLKVKIIRSDNGTELKNNDLSQFYGMKGIKREFSVPRTPQQNGIAERKNKTLIEAARTMLADSLLPISFLAEVVNTACYVQNRVLVTKPQNKTPYELLLGRTPSIGFMRPFGYPVTILNTLDPLGKFNGKVDEGFLVGYSISSKAFRVFNSRTQIIQETLHINFLENKPNDVGSGPTWMFDIDTLTKTMNYQLVIAGNQSNPSAGVQEQFDPKKAEEESVPQYVLFPVWSSGSTNPHNTDDDAAFGGKKPEFEGRKPKSEVHVSPSSSAQTKKHDDKTKREAKGKSHVESLTGYKNFSAEFKNFSDNSINEVNAVDSPVPAVGQILTNNTNTFSAAGPSNDVVSPTHGKSSYVQYLDDPNMPELEDITYSDVEEDVGVEADFTNLETFITVSPIPTTKVHKDHPVTQIIGDLSLATQTRGMKKVAKDQGGLSQMNNDDFHTCKFAYFLSQEEPKRVHQALKDPSWIEAMQEELLQFKMNRKDERGIVVMNKARLVTQGHTQEEGIDYEEVFAPIVRIEAIRLFLAYASFMGFMVYQMEVKSSFLYGTIKEEVYVCQPLGFEDPDYPVKVYKVIKALYGLHQAPRAWKFGLTDGKSASTPIDTEKPLLEDPDGEDVDVHTYRSMIGSLMYLTSSRPDIMFVVCACARFQVTPEASHLYAVKRVFRYLKGKPHLGLWYLKDSPFNLVAYSDSDYAGASQDRKSTTGECQFFGYRLILWQCKKQTVMVTSSTEAELNVTAVSSKFLMFESIDCLPNEEIFTELSRMGYEKPFTKLTFYKAFFSPQLKFLIHTILQCMSEKKTSWNEFSSSMASAVIFLSTGRKFNFSKYIFDSLVRNVDNSTKFYMYLRFLQLIIRAQVGDFSLHSIKYSSPALTQKVFANMKRVGKGFLGVDTPLFEGMIVAQQVDESAAKVNVDDVPTIGVVDEGVADVNVVLIAVDEPPIPSPTPPTQPPPSQDQPSTLQDKIAQSLEITKLKQRIKKLERRNMLKWRIITSMDANVDVNLKDVADIAKEVVVDAEIEESADPAELQEVVEVVTTAKLMTEVVTAASATITAVDTLIPAAIIPAAVPILTTAPSAARRRKGVVVRYPEETATPSIIIHSEAKVKDKGKGILDDVIDQVQRKEKEDNAMTRYQALKRKPQTEAQARKNMMIYLRNTAGFKMDYFKGMKYDDIRPIFEKYFNFNVAFLEKIREQMEEENSKPLKRISESQEEKVAKKQKLDEEVEELKRHLQIVPNNEDDVYTEATPLARKMILLVERRYPLSRFTLDQMLNNVRLEVKEESEVSLELLRFDKTAELMLLEQSADVGTRRRNIAKRRYALSFSTDYKPIGLILGL</sequence>
<dbReference type="GO" id="GO:0016787">
    <property type="term" value="F:hydrolase activity"/>
    <property type="evidence" value="ECO:0007669"/>
    <property type="project" value="UniProtKB-KW"/>
</dbReference>
<dbReference type="InterPro" id="IPR012337">
    <property type="entry name" value="RNaseH-like_sf"/>
</dbReference>
<dbReference type="GO" id="GO:0046872">
    <property type="term" value="F:metal ion binding"/>
    <property type="evidence" value="ECO:0007669"/>
    <property type="project" value="UniProtKB-KW"/>
</dbReference>
<dbReference type="EMBL" id="BKCJ010002955">
    <property type="protein sequence ID" value="GEU52019.1"/>
    <property type="molecule type" value="Genomic_DNA"/>
</dbReference>